<keyword evidence="3" id="KW-1185">Reference proteome</keyword>
<dbReference type="AlphaFoldDB" id="E2C683"/>
<reference evidence="2 3" key="1">
    <citation type="journal article" date="2010" name="Science">
        <title>Genomic comparison of the ants Camponotus floridanus and Harpegnathos saltator.</title>
        <authorList>
            <person name="Bonasio R."/>
            <person name="Zhang G."/>
            <person name="Ye C."/>
            <person name="Mutti N.S."/>
            <person name="Fang X."/>
            <person name="Qin N."/>
            <person name="Donahue G."/>
            <person name="Yang P."/>
            <person name="Li Q."/>
            <person name="Li C."/>
            <person name="Zhang P."/>
            <person name="Huang Z."/>
            <person name="Berger S.L."/>
            <person name="Reinberg D."/>
            <person name="Wang J."/>
            <person name="Liebig J."/>
        </authorList>
    </citation>
    <scope>NUCLEOTIDE SEQUENCE [LARGE SCALE GENOMIC DNA]</scope>
    <source>
        <strain evidence="2 3">R22 G/1</strain>
    </source>
</reference>
<protein>
    <submittedName>
        <fullName evidence="2">Uncharacterized protein</fullName>
    </submittedName>
</protein>
<accession>E2C683</accession>
<name>E2C683_HARSA</name>
<organism evidence="3">
    <name type="scientific">Harpegnathos saltator</name>
    <name type="common">Jerdon's jumping ant</name>
    <dbReference type="NCBI Taxonomy" id="610380"/>
    <lineage>
        <taxon>Eukaryota</taxon>
        <taxon>Metazoa</taxon>
        <taxon>Ecdysozoa</taxon>
        <taxon>Arthropoda</taxon>
        <taxon>Hexapoda</taxon>
        <taxon>Insecta</taxon>
        <taxon>Pterygota</taxon>
        <taxon>Neoptera</taxon>
        <taxon>Endopterygota</taxon>
        <taxon>Hymenoptera</taxon>
        <taxon>Apocrita</taxon>
        <taxon>Aculeata</taxon>
        <taxon>Formicoidea</taxon>
        <taxon>Formicidae</taxon>
        <taxon>Ponerinae</taxon>
        <taxon>Ponerini</taxon>
        <taxon>Harpegnathos</taxon>
    </lineage>
</organism>
<feature type="region of interest" description="Disordered" evidence="1">
    <location>
        <begin position="1"/>
        <end position="27"/>
    </location>
</feature>
<sequence>MEKDSEVQDGMGVKRRKVLGGGGKEDMQDVWEKGRNMEAYMGGIQDGGKKADGRRWREREKWFRHVLYGFEEAIRWYH</sequence>
<dbReference type="Proteomes" id="UP000008237">
    <property type="component" value="Unassembled WGS sequence"/>
</dbReference>
<evidence type="ECO:0000313" key="2">
    <source>
        <dbReference type="EMBL" id="EFN76552.1"/>
    </source>
</evidence>
<proteinExistence type="predicted"/>
<dbReference type="InParanoid" id="E2C683"/>
<dbReference type="EMBL" id="GL452955">
    <property type="protein sequence ID" value="EFN76552.1"/>
    <property type="molecule type" value="Genomic_DNA"/>
</dbReference>
<evidence type="ECO:0000256" key="1">
    <source>
        <dbReference type="SAM" id="MobiDB-lite"/>
    </source>
</evidence>
<gene>
    <name evidence="2" type="ORF">EAI_03330</name>
</gene>
<evidence type="ECO:0000313" key="3">
    <source>
        <dbReference type="Proteomes" id="UP000008237"/>
    </source>
</evidence>